<dbReference type="Proteomes" id="UP001465755">
    <property type="component" value="Unassembled WGS sequence"/>
</dbReference>
<dbReference type="PANTHER" id="PTHR22938">
    <property type="entry name" value="ZINC FINGER PROTEIN 598"/>
    <property type="match status" value="1"/>
</dbReference>
<dbReference type="SUPFAM" id="SSF82708">
    <property type="entry name" value="R3H domain"/>
    <property type="match status" value="1"/>
</dbReference>
<proteinExistence type="predicted"/>
<accession>A0AAW1PR79</accession>
<keyword evidence="4" id="KW-1185">Reference proteome</keyword>
<dbReference type="GO" id="GO:0072344">
    <property type="term" value="P:rescue of stalled ribosome"/>
    <property type="evidence" value="ECO:0007669"/>
    <property type="project" value="InterPro"/>
</dbReference>
<dbReference type="GO" id="GO:0061630">
    <property type="term" value="F:ubiquitin protein ligase activity"/>
    <property type="evidence" value="ECO:0007669"/>
    <property type="project" value="InterPro"/>
</dbReference>
<dbReference type="InterPro" id="IPR001374">
    <property type="entry name" value="R3H_dom"/>
</dbReference>
<feature type="region of interest" description="Disordered" evidence="1">
    <location>
        <begin position="268"/>
        <end position="368"/>
    </location>
</feature>
<dbReference type="Pfam" id="PF01424">
    <property type="entry name" value="R3H"/>
    <property type="match status" value="1"/>
</dbReference>
<name>A0AAW1PR79_9CHLO</name>
<dbReference type="Gene3D" id="3.30.1370.50">
    <property type="entry name" value="R3H-like domain"/>
    <property type="match status" value="1"/>
</dbReference>
<dbReference type="SMART" id="SM00355">
    <property type="entry name" value="ZnF_C2H2"/>
    <property type="match status" value="3"/>
</dbReference>
<protein>
    <recommendedName>
        <fullName evidence="2">R3H domain-containing protein</fullName>
    </recommendedName>
</protein>
<evidence type="ECO:0000256" key="1">
    <source>
        <dbReference type="SAM" id="MobiDB-lite"/>
    </source>
</evidence>
<organism evidence="3 4">
    <name type="scientific">Symbiochloris irregularis</name>
    <dbReference type="NCBI Taxonomy" id="706552"/>
    <lineage>
        <taxon>Eukaryota</taxon>
        <taxon>Viridiplantae</taxon>
        <taxon>Chlorophyta</taxon>
        <taxon>core chlorophytes</taxon>
        <taxon>Trebouxiophyceae</taxon>
        <taxon>Trebouxiales</taxon>
        <taxon>Trebouxiaceae</taxon>
        <taxon>Symbiochloris</taxon>
    </lineage>
</organism>
<dbReference type="PROSITE" id="PS00028">
    <property type="entry name" value="ZINC_FINGER_C2H2_1"/>
    <property type="match status" value="1"/>
</dbReference>
<evidence type="ECO:0000313" key="4">
    <source>
        <dbReference type="Proteomes" id="UP001465755"/>
    </source>
</evidence>
<gene>
    <name evidence="3" type="ORF">WJX73_004439</name>
</gene>
<dbReference type="GO" id="GO:0016567">
    <property type="term" value="P:protein ubiquitination"/>
    <property type="evidence" value="ECO:0007669"/>
    <property type="project" value="TreeGrafter"/>
</dbReference>
<reference evidence="3 4" key="1">
    <citation type="journal article" date="2024" name="Nat. Commun.">
        <title>Phylogenomics reveals the evolutionary origins of lichenization in chlorophyte algae.</title>
        <authorList>
            <person name="Puginier C."/>
            <person name="Libourel C."/>
            <person name="Otte J."/>
            <person name="Skaloud P."/>
            <person name="Haon M."/>
            <person name="Grisel S."/>
            <person name="Petersen M."/>
            <person name="Berrin J.G."/>
            <person name="Delaux P.M."/>
            <person name="Dal Grande F."/>
            <person name="Keller J."/>
        </authorList>
    </citation>
    <scope>NUCLEOTIDE SEQUENCE [LARGE SCALE GENOMIC DNA]</scope>
    <source>
        <strain evidence="3 4">SAG 2036</strain>
    </source>
</reference>
<dbReference type="InterPro" id="IPR036867">
    <property type="entry name" value="R3H_dom_sf"/>
</dbReference>
<dbReference type="AlphaFoldDB" id="A0AAW1PR79"/>
<dbReference type="PANTHER" id="PTHR22938:SF0">
    <property type="entry name" value="E3 UBIQUITIN-PROTEIN LIGASE ZNF598"/>
    <property type="match status" value="1"/>
</dbReference>
<dbReference type="SMART" id="SM00393">
    <property type="entry name" value="R3H"/>
    <property type="match status" value="1"/>
</dbReference>
<sequence>MQSGEGRDGAGAARLNPNASSFQPPHLHQGVDAVAIGKCNHKDVCARCCLRLRLCYQDIKCPMCKTELADVVLALSRPDLPDWAYFQSHLDKLAFMPSWARGVGVEDLKVDRRLPYARNLIVALQGMTGIACPVCDPLGLSPLRSNHQLQQHLHTHHRRQACNVCLQANTRFPLELEAYEPAQLRAHLEAAHPVCGCCGKRCSDSDALFTHTQQEHFTCDLCLRRGEFRHFRHASELQAHLRQGHHACNSDRCRQSFVAFSTEMELLSQAQAPPHHQRSASGERPTSRRAQEGLVMIDDDLGTSGAGAFPELNQQQGQGNARDGSQGGVRADDYPQLGPSSSSSASDPHLPDLPRHSRSSRRAAAPAPAPLTTVVVRCECGRKVSRIPVAQGAAQQVQAPACDAQCQRQQRSSRLADAFGVDNPEAHVPWVDRNRTPKYPPELLEFAWHNRAKVLELEKMLGGFLSRPSERRLAMPPQPRALRALVHQLAKEYALTSQSYDSEPRRHIELFRAPAASVPSPLLSQAAAQLTLDEITALSNTTQGFPLHLHDVAPTADLWSLFSQWSGHFTMAPTRGQTSDSATLTFDSAEARSQAVARFGGGLRGLFRIGVVPPASAGAPVRPSGAAPTSAPSASATTAAAKPLASAAAAKVESTRDGAAAVVNGRHPQIVVPHTDVSNQYARLALDEAWGSDSE</sequence>
<dbReference type="GO" id="GO:0043022">
    <property type="term" value="F:ribosome binding"/>
    <property type="evidence" value="ECO:0007669"/>
    <property type="project" value="TreeGrafter"/>
</dbReference>
<dbReference type="PROSITE" id="PS51061">
    <property type="entry name" value="R3H"/>
    <property type="match status" value="1"/>
</dbReference>
<evidence type="ECO:0000259" key="2">
    <source>
        <dbReference type="PROSITE" id="PS51061"/>
    </source>
</evidence>
<dbReference type="InterPro" id="IPR013087">
    <property type="entry name" value="Znf_C2H2_type"/>
</dbReference>
<dbReference type="GO" id="GO:0003676">
    <property type="term" value="F:nucleic acid binding"/>
    <property type="evidence" value="ECO:0007669"/>
    <property type="project" value="UniProtKB-UniRule"/>
</dbReference>
<dbReference type="InterPro" id="IPR044288">
    <property type="entry name" value="ZNF598/HEL2"/>
</dbReference>
<comment type="caution">
    <text evidence="3">The sequence shown here is derived from an EMBL/GenBank/DDBJ whole genome shotgun (WGS) entry which is preliminary data.</text>
</comment>
<dbReference type="EMBL" id="JALJOQ010000011">
    <property type="protein sequence ID" value="KAK9811123.1"/>
    <property type="molecule type" value="Genomic_DNA"/>
</dbReference>
<dbReference type="Pfam" id="PF25447">
    <property type="entry name" value="RING_ZNF598"/>
    <property type="match status" value="1"/>
</dbReference>
<feature type="domain" description="R3H" evidence="2">
    <location>
        <begin position="451"/>
        <end position="514"/>
    </location>
</feature>
<evidence type="ECO:0000313" key="3">
    <source>
        <dbReference type="EMBL" id="KAK9811123.1"/>
    </source>
</evidence>
<dbReference type="CDD" id="cd02325">
    <property type="entry name" value="R3H"/>
    <property type="match status" value="1"/>
</dbReference>